<protein>
    <submittedName>
        <fullName evidence="3">Filamentous hemagglutinin</fullName>
    </submittedName>
</protein>
<evidence type="ECO:0000313" key="3">
    <source>
        <dbReference type="EMBL" id="SCC32967.1"/>
    </source>
</evidence>
<name>A0A1C4DNP4_9GAMM</name>
<organism evidence="3 4">
    <name type="scientific">Gilliamella intestini</name>
    <dbReference type="NCBI Taxonomy" id="1798183"/>
    <lineage>
        <taxon>Bacteria</taxon>
        <taxon>Pseudomonadati</taxon>
        <taxon>Pseudomonadota</taxon>
        <taxon>Gammaproteobacteria</taxon>
        <taxon>Orbales</taxon>
        <taxon>Orbaceae</taxon>
        <taxon>Gilliamella</taxon>
    </lineage>
</organism>
<sequence>MIKVENNGFEGIAGKRTNQSGNSNLPAVRQGKVTYEPLAKPDANELRAGQKFAEQGYDVTYRATASDRGVPNLRTSDLYVNGIGRVDVYTPRTTNMKNIISSIEKKDSQASSVLLQINLVGKNINTIASRVWGKPNVKNINTIFFQDSKGQIHRFDRPINGE</sequence>
<evidence type="ECO:0000313" key="4">
    <source>
        <dbReference type="Proteomes" id="UP000199698"/>
    </source>
</evidence>
<dbReference type="AlphaFoldDB" id="A0A1C4DNP4"/>
<dbReference type="Pfam" id="PF18451">
    <property type="entry name" value="CdiA_C"/>
    <property type="match status" value="1"/>
</dbReference>
<reference evidence="4" key="1">
    <citation type="submission" date="2016-08" db="EMBL/GenBank/DDBJ databases">
        <authorList>
            <person name="Varghese N."/>
            <person name="Submissions Spin"/>
        </authorList>
    </citation>
    <scope>NUCLEOTIDE SEQUENCE [LARGE SCALE GENOMIC DNA]</scope>
    <source>
        <strain evidence="4">R-53144</strain>
    </source>
</reference>
<accession>A0A1C4DNP4</accession>
<evidence type="ECO:0000259" key="2">
    <source>
        <dbReference type="Pfam" id="PF18451"/>
    </source>
</evidence>
<dbReference type="EMBL" id="FMBA01000089">
    <property type="protein sequence ID" value="SCC32967.1"/>
    <property type="molecule type" value="Genomic_DNA"/>
</dbReference>
<dbReference type="Proteomes" id="UP000199698">
    <property type="component" value="Unassembled WGS sequence"/>
</dbReference>
<feature type="region of interest" description="Disordered" evidence="1">
    <location>
        <begin position="1"/>
        <end position="29"/>
    </location>
</feature>
<dbReference type="InterPro" id="IPR040559">
    <property type="entry name" value="CdiA_C"/>
</dbReference>
<dbReference type="STRING" id="1798183.GA0061080_10892"/>
<proteinExistence type="predicted"/>
<dbReference type="RefSeq" id="WP_209435845.1">
    <property type="nucleotide sequence ID" value="NZ_FMBA01000089.1"/>
</dbReference>
<evidence type="ECO:0000256" key="1">
    <source>
        <dbReference type="SAM" id="MobiDB-lite"/>
    </source>
</evidence>
<keyword evidence="4" id="KW-1185">Reference proteome</keyword>
<feature type="domain" description="tRNA nuclease CdiA C-terminal" evidence="2">
    <location>
        <begin position="74"/>
        <end position="152"/>
    </location>
</feature>
<gene>
    <name evidence="3" type="ORF">GA0061080_10892</name>
</gene>
<feature type="compositionally biased region" description="Polar residues" evidence="1">
    <location>
        <begin position="16"/>
        <end position="25"/>
    </location>
</feature>
<dbReference type="CDD" id="cd20727">
    <property type="entry name" value="CDI_toxin_Bp_tRNase-like"/>
    <property type="match status" value="1"/>
</dbReference>
<dbReference type="Gene3D" id="3.40.1350.120">
    <property type="match status" value="1"/>
</dbReference>